<feature type="region of interest" description="Disordered" evidence="1">
    <location>
        <begin position="31"/>
        <end position="50"/>
    </location>
</feature>
<evidence type="ECO:0000256" key="1">
    <source>
        <dbReference type="SAM" id="MobiDB-lite"/>
    </source>
</evidence>
<gene>
    <name evidence="2" type="ORF">PQ455_11450</name>
</gene>
<protein>
    <submittedName>
        <fullName evidence="2">Uncharacterized protein</fullName>
    </submittedName>
</protein>
<dbReference type="RefSeq" id="WP_273686212.1">
    <property type="nucleotide sequence ID" value="NZ_CP117411.1"/>
</dbReference>
<keyword evidence="3" id="KW-1185">Reference proteome</keyword>
<evidence type="ECO:0000313" key="3">
    <source>
        <dbReference type="Proteomes" id="UP001220395"/>
    </source>
</evidence>
<feature type="compositionally biased region" description="Polar residues" evidence="1">
    <location>
        <begin position="31"/>
        <end position="40"/>
    </location>
</feature>
<accession>A0ABY7TGA1</accession>
<proteinExistence type="predicted"/>
<reference evidence="2 3" key="1">
    <citation type="submission" date="2023-02" db="EMBL/GenBank/DDBJ databases">
        <title>Genome sequence of Sphingomonas naphthae.</title>
        <authorList>
            <person name="Kim S."/>
            <person name="Heo J."/>
            <person name="Kwon S.-W."/>
        </authorList>
    </citation>
    <scope>NUCLEOTIDE SEQUENCE [LARGE SCALE GENOMIC DNA]</scope>
    <source>
        <strain evidence="2 3">KACC 18716</strain>
    </source>
</reference>
<evidence type="ECO:0000313" key="2">
    <source>
        <dbReference type="EMBL" id="WCT72256.1"/>
    </source>
</evidence>
<name>A0ABY7TGA1_9SPHN</name>
<organism evidence="2 3">
    <name type="scientific">Sphingomonas naphthae</name>
    <dbReference type="NCBI Taxonomy" id="1813468"/>
    <lineage>
        <taxon>Bacteria</taxon>
        <taxon>Pseudomonadati</taxon>
        <taxon>Pseudomonadota</taxon>
        <taxon>Alphaproteobacteria</taxon>
        <taxon>Sphingomonadales</taxon>
        <taxon>Sphingomonadaceae</taxon>
        <taxon>Sphingomonas</taxon>
    </lineage>
</organism>
<dbReference type="EMBL" id="CP117411">
    <property type="protein sequence ID" value="WCT72256.1"/>
    <property type="molecule type" value="Genomic_DNA"/>
</dbReference>
<feature type="compositionally biased region" description="Basic and acidic residues" evidence="1">
    <location>
        <begin position="41"/>
        <end position="50"/>
    </location>
</feature>
<sequence length="50" mass="5429">MSRRLVDPLLAAGAEGGSGVAVDARLSTRFRPNTSTNQQPSEHRIFFSAR</sequence>
<dbReference type="Proteomes" id="UP001220395">
    <property type="component" value="Chromosome"/>
</dbReference>